<accession>A0A151LG53</accession>
<reference evidence="3 5" key="1">
    <citation type="journal article" date="2016" name="Nat. Commun.">
        <title>Genomes of cryptic chimpanzee Plasmodium species reveal key evolutionary events leading to human malaria.</title>
        <authorList>
            <person name="Sundararaman S.A."/>
            <person name="Plenderleith L.J."/>
            <person name="Liu W."/>
            <person name="Loy D.E."/>
            <person name="Learn G.H."/>
            <person name="Li Y."/>
            <person name="Shaw K.S."/>
            <person name="Ayouba A."/>
            <person name="Peeters M."/>
            <person name="Speede S."/>
            <person name="Shaw G.M."/>
            <person name="Bushman F.D."/>
            <person name="Brisson D."/>
            <person name="Rayner J.C."/>
            <person name="Sharp P.M."/>
            <person name="Hahn B.H."/>
        </authorList>
    </citation>
    <scope>NUCLEOTIDE SEQUENCE [LARGE SCALE GENOMIC DNA]</scope>
    <source>
        <strain evidence="3 5">SY75</strain>
    </source>
</reference>
<keyword evidence="1" id="KW-0812">Transmembrane</keyword>
<evidence type="ECO:0000259" key="2">
    <source>
        <dbReference type="Pfam" id="PF00149"/>
    </source>
</evidence>
<organism evidence="3 5">
    <name type="scientific">Plasmodium gaboni</name>
    <dbReference type="NCBI Taxonomy" id="647221"/>
    <lineage>
        <taxon>Eukaryota</taxon>
        <taxon>Sar</taxon>
        <taxon>Alveolata</taxon>
        <taxon>Apicomplexa</taxon>
        <taxon>Aconoidasida</taxon>
        <taxon>Haemosporida</taxon>
        <taxon>Plasmodiidae</taxon>
        <taxon>Plasmodium</taxon>
        <taxon>Plasmodium (Laverania)</taxon>
    </lineage>
</organism>
<evidence type="ECO:0000313" key="6">
    <source>
        <dbReference type="Proteomes" id="UP000831156"/>
    </source>
</evidence>
<dbReference type="Pfam" id="PF00149">
    <property type="entry name" value="Metallophos"/>
    <property type="match status" value="1"/>
</dbReference>
<dbReference type="VEuPathDB" id="PlasmoDB:PGABG01_1205000"/>
<dbReference type="PANTHER" id="PTHR46546:SF4">
    <property type="entry name" value="SHEWANELLA-LIKE PROTEIN PHOSPHATASE 1"/>
    <property type="match status" value="1"/>
</dbReference>
<keyword evidence="1" id="KW-0472">Membrane</keyword>
<evidence type="ECO:0000313" key="3">
    <source>
        <dbReference type="EMBL" id="KYN97876.1"/>
    </source>
</evidence>
<dbReference type="GO" id="GO:0016787">
    <property type="term" value="F:hydrolase activity"/>
    <property type="evidence" value="ECO:0007669"/>
    <property type="project" value="InterPro"/>
</dbReference>
<reference evidence="4" key="2">
    <citation type="submission" date="2016-09" db="EMBL/GenBank/DDBJ databases">
        <authorList>
            <consortium name="Pathogen Informatics"/>
            <person name="Sun Q."/>
            <person name="Inoue M."/>
        </authorList>
    </citation>
    <scope>NUCLEOTIDE SEQUENCE</scope>
</reference>
<dbReference type="GeneID" id="29777239"/>
<name>A0A151LG53_9APIC</name>
<dbReference type="OrthoDB" id="5976022at2759"/>
<gene>
    <name evidence="4" type="ORF">PGABG01_1205000</name>
    <name evidence="3" type="ORF">PGSY75_1206000</name>
</gene>
<protein>
    <submittedName>
        <fullName evidence="3">Shewanella-like protein phosphatase 2</fullName>
    </submittedName>
</protein>
<sequence>MSISYLRNFSCIYIFLIIIWQFSYVYNESYSNIKWEHDLFSISDLHSDLDALKQILLNEDIIDEEDNAIRRNVLVIITGDVLDPTYDDIKILYFIQNYNIKAKPLNSQIQLILGNHEVKNICLEFSDQNRYVQEFEARNNLFKKGEILYNYLLEQPFIIKVNDILFSHASIMPYFAKYGIDEINKEGKNEIKNNCELFKRKKRSGQRFCVCCLHGPTFNRYFARAREIPFRNNVCKSLSKTLTKLNANKLVNGHTIQRNKKVNEYCNGSLILADTGISKWKYGVINYIQYFQDGTHKINYINMDIY</sequence>
<dbReference type="InterPro" id="IPR004843">
    <property type="entry name" value="Calcineurin-like_PHP"/>
</dbReference>
<dbReference type="Proteomes" id="UP000076004">
    <property type="component" value="Chromosome 12"/>
</dbReference>
<proteinExistence type="predicted"/>
<dbReference type="SUPFAM" id="SSF56300">
    <property type="entry name" value="Metallo-dependent phosphatases"/>
    <property type="match status" value="1"/>
</dbReference>
<dbReference type="InterPro" id="IPR029052">
    <property type="entry name" value="Metallo-depent_PP-like"/>
</dbReference>
<dbReference type="AlphaFoldDB" id="A0A151LG53"/>
<keyword evidence="1" id="KW-1133">Transmembrane helix</keyword>
<evidence type="ECO:0000313" key="4">
    <source>
        <dbReference type="EMBL" id="SOV16197.1"/>
    </source>
</evidence>
<dbReference type="EMBL" id="LVLB01000013">
    <property type="protein sequence ID" value="KYN97876.1"/>
    <property type="molecule type" value="Genomic_DNA"/>
</dbReference>
<evidence type="ECO:0000313" key="5">
    <source>
        <dbReference type="Proteomes" id="UP000076004"/>
    </source>
</evidence>
<feature type="domain" description="Calcineurin-like phosphoesterase" evidence="2">
    <location>
        <begin position="42"/>
        <end position="255"/>
    </location>
</feature>
<evidence type="ECO:0000256" key="1">
    <source>
        <dbReference type="SAM" id="Phobius"/>
    </source>
</evidence>
<keyword evidence="6" id="KW-1185">Reference proteome</keyword>
<dbReference type="KEGG" id="pgab:PGSY75_1206000"/>
<dbReference type="EMBL" id="LT969435">
    <property type="protein sequence ID" value="SOV16197.1"/>
    <property type="molecule type" value="Genomic_DNA"/>
</dbReference>
<dbReference type="VEuPathDB" id="PlasmoDB:PGSY75_1206000"/>
<feature type="transmembrane region" description="Helical" evidence="1">
    <location>
        <begin position="6"/>
        <end position="26"/>
    </location>
</feature>
<dbReference type="RefSeq" id="XP_018640515.1">
    <property type="nucleotide sequence ID" value="XM_018786650.1"/>
</dbReference>
<dbReference type="Gene3D" id="3.60.21.10">
    <property type="match status" value="1"/>
</dbReference>
<dbReference type="Proteomes" id="UP000831156">
    <property type="component" value="Chromosome 12"/>
</dbReference>
<dbReference type="PANTHER" id="PTHR46546">
    <property type="entry name" value="SHEWANELLA-LIKE PROTEIN PHOSPHATASE 1"/>
    <property type="match status" value="1"/>
</dbReference>